<dbReference type="SUPFAM" id="SSF69349">
    <property type="entry name" value="Phage fibre proteins"/>
    <property type="match status" value="1"/>
</dbReference>
<dbReference type="AlphaFoldDB" id="A0A1I6NSI2"/>
<name>A0A1I6NSI2_9FLAO</name>
<dbReference type="InterPro" id="IPR041352">
    <property type="entry name" value="Mtd_N"/>
</dbReference>
<dbReference type="EMBL" id="FOZP01000001">
    <property type="protein sequence ID" value="SFS30851.1"/>
    <property type="molecule type" value="Genomic_DNA"/>
</dbReference>
<dbReference type="STRING" id="593133.SAMN04488006_0496"/>
<dbReference type="Pfam" id="PF18454">
    <property type="entry name" value="Mtd_N"/>
    <property type="match status" value="1"/>
</dbReference>
<feature type="domain" description="Major tropism determinant N-terminal" evidence="1">
    <location>
        <begin position="5"/>
        <end position="43"/>
    </location>
</feature>
<evidence type="ECO:0000259" key="1">
    <source>
        <dbReference type="Pfam" id="PF18454"/>
    </source>
</evidence>
<dbReference type="OrthoDB" id="2236309at2"/>
<proteinExistence type="predicted"/>
<reference evidence="3" key="1">
    <citation type="submission" date="2016-10" db="EMBL/GenBank/DDBJ databases">
        <authorList>
            <person name="Varghese N."/>
            <person name="Submissions S."/>
        </authorList>
    </citation>
    <scope>NUCLEOTIDE SEQUENCE [LARGE SCALE GENOMIC DNA]</scope>
    <source>
        <strain evidence="3">DSM 24450</strain>
    </source>
</reference>
<evidence type="ECO:0000313" key="3">
    <source>
        <dbReference type="Proteomes" id="UP000199312"/>
    </source>
</evidence>
<keyword evidence="3" id="KW-1185">Reference proteome</keyword>
<evidence type="ECO:0000313" key="2">
    <source>
        <dbReference type="EMBL" id="SFS30851.1"/>
    </source>
</evidence>
<accession>A0A1I6NSI2</accession>
<protein>
    <recommendedName>
        <fullName evidence="1">Major tropism determinant N-terminal domain-containing protein</fullName>
    </recommendedName>
</protein>
<sequence length="232" mass="25131">MADIIQIRRGTAALWTSRNPTLAEGEEGYETDTGKEKRGDGVTAWNDLQYKTVSSADPLNLGYYATESALRAAHPTGIEGNYAIVGATDTVWIWDVDTPDWVDSGSAAGLLPINSVGYAELKPAFKTIIDLGNVSGTVNLDWSLAVRYKLHLIGNVTLTMTKYADYAGAKVQDLHISSSSPSNVITWQTGVNVADFDDVPIDFTTSGIVNYISAQCLNGTTPIFRMSNYLRP</sequence>
<dbReference type="Proteomes" id="UP000199312">
    <property type="component" value="Unassembled WGS sequence"/>
</dbReference>
<organism evidence="2 3">
    <name type="scientific">Lutibacter maritimus</name>
    <dbReference type="NCBI Taxonomy" id="593133"/>
    <lineage>
        <taxon>Bacteria</taxon>
        <taxon>Pseudomonadati</taxon>
        <taxon>Bacteroidota</taxon>
        <taxon>Flavobacteriia</taxon>
        <taxon>Flavobacteriales</taxon>
        <taxon>Flavobacteriaceae</taxon>
        <taxon>Lutibacter</taxon>
    </lineage>
</organism>
<dbReference type="RefSeq" id="WP_090222218.1">
    <property type="nucleotide sequence ID" value="NZ_FOZP01000001.1"/>
</dbReference>
<gene>
    <name evidence="2" type="ORF">SAMN04488006_0496</name>
</gene>